<dbReference type="EMBL" id="CP119317">
    <property type="protein sequence ID" value="WEK56061.1"/>
    <property type="molecule type" value="Genomic_DNA"/>
</dbReference>
<dbReference type="AlphaFoldDB" id="A0AA95JD86"/>
<name>A0AA95JD86_9BACL</name>
<reference evidence="2" key="1">
    <citation type="submission" date="2023-03" db="EMBL/GenBank/DDBJ databases">
        <title>Andean soil-derived lignocellulolytic bacterial consortium as a source of novel taxa and putative plastic-active enzymes.</title>
        <authorList>
            <person name="Diaz-Garcia L."/>
            <person name="Chuvochina M."/>
            <person name="Feuerriegel G."/>
            <person name="Bunk B."/>
            <person name="Sproer C."/>
            <person name="Streit W.R."/>
            <person name="Rodriguez L.M."/>
            <person name="Overmann J."/>
            <person name="Jimenez D.J."/>
        </authorList>
    </citation>
    <scope>NUCLEOTIDE SEQUENCE</scope>
    <source>
        <strain evidence="2">MAG 2441</strain>
    </source>
</reference>
<protein>
    <submittedName>
        <fullName evidence="2">GyrI-like domain-containing protein</fullName>
    </submittedName>
</protein>
<dbReference type="SUPFAM" id="SSF55136">
    <property type="entry name" value="Probable bacterial effector-binding domain"/>
    <property type="match status" value="1"/>
</dbReference>
<dbReference type="InterPro" id="IPR029441">
    <property type="entry name" value="Cass2"/>
</dbReference>
<dbReference type="PANTHER" id="PTHR36444:SF2">
    <property type="entry name" value="TRANSCRIPTIONAL REGULATOR PROTEIN YOBU-RELATED"/>
    <property type="match status" value="1"/>
</dbReference>
<evidence type="ECO:0000313" key="2">
    <source>
        <dbReference type="EMBL" id="WEK56061.1"/>
    </source>
</evidence>
<gene>
    <name evidence="2" type="ORF">P0Y55_08440</name>
</gene>
<dbReference type="SMART" id="SM00871">
    <property type="entry name" value="AraC_E_bind"/>
    <property type="match status" value="1"/>
</dbReference>
<dbReference type="InterPro" id="IPR053182">
    <property type="entry name" value="YobU-like_regulator"/>
</dbReference>
<evidence type="ECO:0000313" key="3">
    <source>
        <dbReference type="Proteomes" id="UP001178662"/>
    </source>
</evidence>
<dbReference type="Pfam" id="PF14526">
    <property type="entry name" value="Cass2"/>
    <property type="match status" value="1"/>
</dbReference>
<dbReference type="PANTHER" id="PTHR36444">
    <property type="entry name" value="TRANSCRIPTIONAL REGULATOR PROTEIN YOBU-RELATED"/>
    <property type="match status" value="1"/>
</dbReference>
<organism evidence="2 3">
    <name type="scientific">Candidatus Cohnella colombiensis</name>
    <dbReference type="NCBI Taxonomy" id="3121368"/>
    <lineage>
        <taxon>Bacteria</taxon>
        <taxon>Bacillati</taxon>
        <taxon>Bacillota</taxon>
        <taxon>Bacilli</taxon>
        <taxon>Bacillales</taxon>
        <taxon>Paenibacillaceae</taxon>
        <taxon>Cohnella</taxon>
    </lineage>
</organism>
<proteinExistence type="predicted"/>
<accession>A0AA95JD86</accession>
<feature type="domain" description="AraC effector-binding" evidence="1">
    <location>
        <begin position="1"/>
        <end position="160"/>
    </location>
</feature>
<dbReference type="InterPro" id="IPR010499">
    <property type="entry name" value="AraC_E-bd"/>
</dbReference>
<dbReference type="Proteomes" id="UP001178662">
    <property type="component" value="Chromosome"/>
</dbReference>
<keyword evidence="3" id="KW-1185">Reference proteome</keyword>
<evidence type="ECO:0000259" key="1">
    <source>
        <dbReference type="SMART" id="SM00871"/>
    </source>
</evidence>
<dbReference type="InterPro" id="IPR011256">
    <property type="entry name" value="Reg_factor_effector_dom_sf"/>
</dbReference>
<sequence length="161" mass="18561">MENKIIHRPSIKLIGQAISVTLDEVITEKKPQLLASEFKGRISKITTNINKLEVLGVSTDPENYNQETDKFEYFIGVEVSSFNDVPEGMVTKTLPENDYIVFTHRGLAENIGKVHDYLYTIWLEKNEYVLNDRYNIEVYGDLHKGADSEESEIEIYFPIKK</sequence>
<dbReference type="Gene3D" id="3.20.80.10">
    <property type="entry name" value="Regulatory factor, effector binding domain"/>
    <property type="match status" value="1"/>
</dbReference>